<sequence>MADGTRRIGSRAIILLVLGAVFGWILRGAFVPASPGRLHLSGDGRDAIAAVFFNKTGAWNSADPETADVQVVLLRRWQNLEALPRFGRLCGRVCAERPAAVRIDRPSLNGLTRILIVDLSAFGLGPALDSDASLPGDPLSCLIGLIDRERFAMPPPVLKCEVVDAERIVRPRPWSPRPERRF</sequence>
<dbReference type="Proteomes" id="UP000032232">
    <property type="component" value="Unassembled WGS sequence"/>
</dbReference>
<dbReference type="AlphaFoldDB" id="A0A0D1CHP0"/>
<dbReference type="STRING" id="935700.jaqu_40050"/>
<dbReference type="PATRIC" id="fig|935700.4.peg.4129"/>
<gene>
    <name evidence="2" type="ORF">jaqu_40050</name>
</gene>
<evidence type="ECO:0000256" key="1">
    <source>
        <dbReference type="SAM" id="Phobius"/>
    </source>
</evidence>
<protein>
    <submittedName>
        <fullName evidence="2">Uncharacterized protein</fullName>
    </submittedName>
</protein>
<feature type="transmembrane region" description="Helical" evidence="1">
    <location>
        <begin position="12"/>
        <end position="30"/>
    </location>
</feature>
<accession>A0A0D1CHP0</accession>
<dbReference type="EMBL" id="JYFE01000081">
    <property type="protein sequence ID" value="KIT14212.1"/>
    <property type="molecule type" value="Genomic_DNA"/>
</dbReference>
<keyword evidence="1" id="KW-0472">Membrane</keyword>
<proteinExistence type="predicted"/>
<keyword evidence="1" id="KW-1133">Transmembrane helix</keyword>
<reference evidence="2 3" key="1">
    <citation type="submission" date="2015-02" db="EMBL/GenBank/DDBJ databases">
        <title>Genome Sequence of Jannaschia aquimarina DSM28248, a member of the Roseobacter clade.</title>
        <authorList>
            <person name="Voget S."/>
            <person name="Daniel R."/>
        </authorList>
    </citation>
    <scope>NUCLEOTIDE SEQUENCE [LARGE SCALE GENOMIC DNA]</scope>
    <source>
        <strain evidence="2 3">GSW-M26</strain>
    </source>
</reference>
<dbReference type="OrthoDB" id="7659246at2"/>
<dbReference type="RefSeq" id="WP_043920758.1">
    <property type="nucleotide sequence ID" value="NZ_FZPF01000001.1"/>
</dbReference>
<evidence type="ECO:0000313" key="2">
    <source>
        <dbReference type="EMBL" id="KIT14212.1"/>
    </source>
</evidence>
<organism evidence="2 3">
    <name type="scientific">Jannaschia aquimarina</name>
    <dbReference type="NCBI Taxonomy" id="935700"/>
    <lineage>
        <taxon>Bacteria</taxon>
        <taxon>Pseudomonadati</taxon>
        <taxon>Pseudomonadota</taxon>
        <taxon>Alphaproteobacteria</taxon>
        <taxon>Rhodobacterales</taxon>
        <taxon>Roseobacteraceae</taxon>
        <taxon>Jannaschia</taxon>
    </lineage>
</organism>
<name>A0A0D1CHP0_9RHOB</name>
<keyword evidence="1" id="KW-0812">Transmembrane</keyword>
<keyword evidence="3" id="KW-1185">Reference proteome</keyword>
<comment type="caution">
    <text evidence="2">The sequence shown here is derived from an EMBL/GenBank/DDBJ whole genome shotgun (WGS) entry which is preliminary data.</text>
</comment>
<evidence type="ECO:0000313" key="3">
    <source>
        <dbReference type="Proteomes" id="UP000032232"/>
    </source>
</evidence>